<accession>A0AAJ6ZWN5</accession>
<dbReference type="GO" id="GO:0001181">
    <property type="term" value="F:RNA polymerase I general transcription initiation factor activity"/>
    <property type="evidence" value="ECO:0007669"/>
    <property type="project" value="InterPro"/>
</dbReference>
<dbReference type="PANTHER" id="PTHR12790:SF0">
    <property type="entry name" value="RNA POLYMERASE I-SPECIFIC TRANSCRIPTION INITIATION FACTOR RRN3-RELATED"/>
    <property type="match status" value="1"/>
</dbReference>
<reference evidence="2" key="2">
    <citation type="submission" date="2025-08" db="UniProtKB">
        <authorList>
            <consortium name="RefSeq"/>
        </authorList>
    </citation>
    <scope>IDENTIFICATION</scope>
</reference>
<dbReference type="GeneID" id="106127159"/>
<name>A0AAJ6ZWN5_PAPXU</name>
<dbReference type="AlphaFoldDB" id="A0AAJ6ZWN5"/>
<evidence type="ECO:0000256" key="1">
    <source>
        <dbReference type="ARBA" id="ARBA00010098"/>
    </source>
</evidence>
<dbReference type="GO" id="GO:0006361">
    <property type="term" value="P:transcription initiation at RNA polymerase I promoter"/>
    <property type="evidence" value="ECO:0007669"/>
    <property type="project" value="InterPro"/>
</dbReference>
<dbReference type="KEGG" id="pxu:106127159"/>
<comment type="similarity">
    <text evidence="1">Belongs to the RRN3 family.</text>
</comment>
<keyword evidence="2" id="KW-0396">Initiation factor</keyword>
<dbReference type="Pfam" id="PF05327">
    <property type="entry name" value="RRN3"/>
    <property type="match status" value="1"/>
</dbReference>
<dbReference type="InterPro" id="IPR007991">
    <property type="entry name" value="RNA_pol_I_trans_ini_fac_RRN3"/>
</dbReference>
<dbReference type="GO" id="GO:0003743">
    <property type="term" value="F:translation initiation factor activity"/>
    <property type="evidence" value="ECO:0007669"/>
    <property type="project" value="UniProtKB-KW"/>
</dbReference>
<dbReference type="Proteomes" id="UP000694872">
    <property type="component" value="Unplaced"/>
</dbReference>
<evidence type="ECO:0000313" key="2">
    <source>
        <dbReference type="RefSeq" id="XP_013180640.1"/>
    </source>
</evidence>
<sequence>MEMITQKNVAALMRKTLDRQNAQARMKLSFKKGQIEQVLVNYTRNSNVGPYHDLVKVLEEYPINDDNYQVLLEDCLACVVLLGRELKHFVDVLCNVEWAGRGEKFVEMYSRFVLNLVTAHTYHCPRVMTNLVKLFKVDGNNWDEQPPEELMAKWSNIHTIIAQIVAVMPMTTDLLMHTVIDQFPYYKAGCFSNRAYIHNLIWMSKYLPLLKEQLVMAVINRMVTMDVNIEDQAKNKLQIDTMFEMDTEEQDTVSETLDYCMIEVLKWLEDEREPALVIMCNVFERVILPTHGIRHVQFLILYTISISQQCADRIFSNLWMIAAGLHGSGPGALATRRTATSHLAGLLARCVRISNSRLIHYLKSMAEWCHSYITATQESTAVSDNTKVHGVFHSICHAIFYLVAFKNHQLFVSKESLNFVESLNLPRLVTCSLNPLRTCPPQVTRAFSSVTRAHQVVYCQAIIEKNTRHSLQYSTEECYNEWFPYDPYTLPKSGQIIWPLCIEYKDWAKDGDDETQYSSIKKKLVAEDDDYLIASPNQKLASSLSNNILPGFKTSETIIM</sequence>
<dbReference type="GO" id="GO:0001042">
    <property type="term" value="F:RNA polymerase I core binding"/>
    <property type="evidence" value="ECO:0007669"/>
    <property type="project" value="TreeGrafter"/>
</dbReference>
<protein>
    <submittedName>
        <fullName evidence="2">RNA polymerase I-specific transcription initiation factor RRN3</fullName>
    </submittedName>
</protein>
<dbReference type="RefSeq" id="XP_013180640.1">
    <property type="nucleotide sequence ID" value="XM_013325186.1"/>
</dbReference>
<gene>
    <name evidence="2" type="primary">LOC106127159</name>
</gene>
<reference evidence="2" key="1">
    <citation type="journal article" date="2012" name="BMC Biol.">
        <title>Comprehensive microarray-based analysis for stage-specific larval camouflage pattern-associated genes in the swallowtail butterfly, Papilio xuthus.</title>
        <authorList>
            <person name="Futahashi R."/>
            <person name="Shirataki H."/>
            <person name="Narita T."/>
            <person name="Mita K."/>
            <person name="Fujiwara H."/>
        </authorList>
    </citation>
    <scope>NUCLEOTIDE SEQUENCE</scope>
</reference>
<dbReference type="PANTHER" id="PTHR12790">
    <property type="entry name" value="TRANSCRIPTION INITIATION FACTOR IA RRN3"/>
    <property type="match status" value="1"/>
</dbReference>
<dbReference type="GO" id="GO:0005634">
    <property type="term" value="C:nucleus"/>
    <property type="evidence" value="ECO:0007669"/>
    <property type="project" value="TreeGrafter"/>
</dbReference>
<keyword evidence="2" id="KW-0648">Protein biosynthesis</keyword>
<organism evidence="2">
    <name type="scientific">Papilio xuthus</name>
    <name type="common">Asian swallowtail butterfly</name>
    <dbReference type="NCBI Taxonomy" id="66420"/>
    <lineage>
        <taxon>Eukaryota</taxon>
        <taxon>Metazoa</taxon>
        <taxon>Ecdysozoa</taxon>
        <taxon>Arthropoda</taxon>
        <taxon>Hexapoda</taxon>
        <taxon>Insecta</taxon>
        <taxon>Pterygota</taxon>
        <taxon>Neoptera</taxon>
        <taxon>Endopterygota</taxon>
        <taxon>Lepidoptera</taxon>
        <taxon>Glossata</taxon>
        <taxon>Ditrysia</taxon>
        <taxon>Papilionoidea</taxon>
        <taxon>Papilionidae</taxon>
        <taxon>Papilioninae</taxon>
        <taxon>Papilio</taxon>
    </lineage>
</organism>
<proteinExistence type="inferred from homology"/>
<dbReference type="CTD" id="35454"/>